<reference evidence="5" key="1">
    <citation type="submission" date="2016-10" db="EMBL/GenBank/DDBJ databases">
        <authorList>
            <person name="Varghese N."/>
            <person name="Submissions S."/>
        </authorList>
    </citation>
    <scope>NUCLEOTIDE SEQUENCE [LARGE SCALE GENOMIC DNA]</scope>
    <source>
        <strain evidence="5">DSM 43163</strain>
    </source>
</reference>
<evidence type="ECO:0000313" key="5">
    <source>
        <dbReference type="Proteomes" id="UP000236723"/>
    </source>
</evidence>
<gene>
    <name evidence="4" type="ORF">SAMN04489712_13441</name>
</gene>
<dbReference type="AlphaFoldDB" id="A0A1H6E4P1"/>
<dbReference type="InterPro" id="IPR050109">
    <property type="entry name" value="HTH-type_TetR-like_transc_reg"/>
</dbReference>
<dbReference type="SUPFAM" id="SSF48498">
    <property type="entry name" value="Tetracyclin repressor-like, C-terminal domain"/>
    <property type="match status" value="1"/>
</dbReference>
<feature type="DNA-binding region" description="H-T-H motif" evidence="2">
    <location>
        <begin position="32"/>
        <end position="51"/>
    </location>
</feature>
<evidence type="ECO:0000313" key="4">
    <source>
        <dbReference type="EMBL" id="SEG92587.1"/>
    </source>
</evidence>
<accession>A0A1H6E4P1</accession>
<dbReference type="Gene3D" id="1.10.357.10">
    <property type="entry name" value="Tetracycline Repressor, domain 2"/>
    <property type="match status" value="1"/>
</dbReference>
<dbReference type="PRINTS" id="PR00455">
    <property type="entry name" value="HTHTETR"/>
</dbReference>
<dbReference type="RefSeq" id="WP_103944474.1">
    <property type="nucleotide sequence ID" value="NZ_FNVO01000034.1"/>
</dbReference>
<dbReference type="GO" id="GO:0003700">
    <property type="term" value="F:DNA-binding transcription factor activity"/>
    <property type="evidence" value="ECO:0007669"/>
    <property type="project" value="TreeGrafter"/>
</dbReference>
<evidence type="ECO:0000259" key="3">
    <source>
        <dbReference type="PROSITE" id="PS50977"/>
    </source>
</evidence>
<evidence type="ECO:0000256" key="1">
    <source>
        <dbReference type="ARBA" id="ARBA00023125"/>
    </source>
</evidence>
<dbReference type="PANTHER" id="PTHR30055">
    <property type="entry name" value="HTH-TYPE TRANSCRIPTIONAL REGULATOR RUTR"/>
    <property type="match status" value="1"/>
</dbReference>
<feature type="domain" description="HTH tetR-type" evidence="3">
    <location>
        <begin position="9"/>
        <end position="69"/>
    </location>
</feature>
<dbReference type="EMBL" id="FNVO01000034">
    <property type="protein sequence ID" value="SEG92587.1"/>
    <property type="molecule type" value="Genomic_DNA"/>
</dbReference>
<dbReference type="PANTHER" id="PTHR30055:SF187">
    <property type="entry name" value="TRANSCRIPTIONAL REGULATORY PROTEIN"/>
    <property type="match status" value="1"/>
</dbReference>
<protein>
    <submittedName>
        <fullName evidence="4">DNA-binding transcriptional regulator, AcrR family</fullName>
    </submittedName>
</protein>
<dbReference type="Pfam" id="PF00440">
    <property type="entry name" value="TetR_N"/>
    <property type="match status" value="1"/>
</dbReference>
<dbReference type="SUPFAM" id="SSF46689">
    <property type="entry name" value="Homeodomain-like"/>
    <property type="match status" value="1"/>
</dbReference>
<dbReference type="OrthoDB" id="3687980at2"/>
<proteinExistence type="predicted"/>
<dbReference type="InterPro" id="IPR009057">
    <property type="entry name" value="Homeodomain-like_sf"/>
</dbReference>
<evidence type="ECO:0000256" key="2">
    <source>
        <dbReference type="PROSITE-ProRule" id="PRU00335"/>
    </source>
</evidence>
<dbReference type="InterPro" id="IPR001647">
    <property type="entry name" value="HTH_TetR"/>
</dbReference>
<dbReference type="PROSITE" id="PS50977">
    <property type="entry name" value="HTH_TETR_2"/>
    <property type="match status" value="1"/>
</dbReference>
<dbReference type="InterPro" id="IPR036271">
    <property type="entry name" value="Tet_transcr_reg_TetR-rel_C_sf"/>
</dbReference>
<keyword evidence="5" id="KW-1185">Reference proteome</keyword>
<sequence>MSPKHRRGEATVDRVLTAALDLYAAQGPDALTMTALIAETGVSSGSLYHHFGSVDGLAAALYARCMADLLDAIADALEDARTARAGVQALVRAYLGFVRDNPPAAHFIHASSYAGFLPAHAARIAEAKAPRMARIAAWLRPHVAAGRIVDLPEPLLEMLVIGPVAETARRRLAGDPGIDLAQAARLLPERIWRAVRADPAPPVDPVG</sequence>
<keyword evidence="1 2" id="KW-0238">DNA-binding</keyword>
<name>A0A1H6E4P1_9ACTN</name>
<dbReference type="Proteomes" id="UP000236723">
    <property type="component" value="Unassembled WGS sequence"/>
</dbReference>
<dbReference type="GO" id="GO:0000976">
    <property type="term" value="F:transcription cis-regulatory region binding"/>
    <property type="evidence" value="ECO:0007669"/>
    <property type="project" value="TreeGrafter"/>
</dbReference>
<organism evidence="4 5">
    <name type="scientific">Thermomonospora echinospora</name>
    <dbReference type="NCBI Taxonomy" id="1992"/>
    <lineage>
        <taxon>Bacteria</taxon>
        <taxon>Bacillati</taxon>
        <taxon>Actinomycetota</taxon>
        <taxon>Actinomycetes</taxon>
        <taxon>Streptosporangiales</taxon>
        <taxon>Thermomonosporaceae</taxon>
        <taxon>Thermomonospora</taxon>
    </lineage>
</organism>